<organism evidence="1 2">
    <name type="scientific">candidate division WOR-1 bacterium RIFOXYC2_FULL_41_25</name>
    <dbReference type="NCBI Taxonomy" id="1802586"/>
    <lineage>
        <taxon>Bacteria</taxon>
        <taxon>Bacillati</taxon>
        <taxon>Saganbacteria</taxon>
    </lineage>
</organism>
<evidence type="ECO:0000313" key="1">
    <source>
        <dbReference type="EMBL" id="OGC34838.1"/>
    </source>
</evidence>
<gene>
    <name evidence="1" type="ORF">A2462_05490</name>
</gene>
<dbReference type="Proteomes" id="UP000177309">
    <property type="component" value="Unassembled WGS sequence"/>
</dbReference>
<reference evidence="1 2" key="1">
    <citation type="journal article" date="2016" name="Nat. Commun.">
        <title>Thousands of microbial genomes shed light on interconnected biogeochemical processes in an aquifer system.</title>
        <authorList>
            <person name="Anantharaman K."/>
            <person name="Brown C.T."/>
            <person name="Hug L.A."/>
            <person name="Sharon I."/>
            <person name="Castelle C.J."/>
            <person name="Probst A.J."/>
            <person name="Thomas B.C."/>
            <person name="Singh A."/>
            <person name="Wilkins M.J."/>
            <person name="Karaoz U."/>
            <person name="Brodie E.L."/>
            <person name="Williams K.H."/>
            <person name="Hubbard S.S."/>
            <person name="Banfield J.F."/>
        </authorList>
    </citation>
    <scope>NUCLEOTIDE SEQUENCE [LARGE SCALE GENOMIC DNA]</scope>
</reference>
<evidence type="ECO:0008006" key="3">
    <source>
        <dbReference type="Google" id="ProtNLM"/>
    </source>
</evidence>
<dbReference type="AlphaFoldDB" id="A0A1F4TQ84"/>
<accession>A0A1F4TQ84</accession>
<sequence>MNTLISAEAKAQEVKITNEDLIVTLIDSREIKIPLVWFPKLFHATKAQRKKFRFIGNGIGIHWPSIDEDLSVPALLRI</sequence>
<dbReference type="Gene3D" id="3.30.2020.40">
    <property type="entry name" value="Uncharacterised protein PF10387, DUF2442"/>
    <property type="match status" value="1"/>
</dbReference>
<dbReference type="Pfam" id="PF10387">
    <property type="entry name" value="DUF2442"/>
    <property type="match status" value="1"/>
</dbReference>
<protein>
    <recommendedName>
        <fullName evidence="3">DUF2442 domain-containing protein</fullName>
    </recommendedName>
</protein>
<proteinExistence type="predicted"/>
<evidence type="ECO:0000313" key="2">
    <source>
        <dbReference type="Proteomes" id="UP000177309"/>
    </source>
</evidence>
<dbReference type="InterPro" id="IPR018841">
    <property type="entry name" value="DUF2442"/>
</dbReference>
<name>A0A1F4TQ84_UNCSA</name>
<comment type="caution">
    <text evidence="1">The sequence shown here is derived from an EMBL/GenBank/DDBJ whole genome shotgun (WGS) entry which is preliminary data.</text>
</comment>
<dbReference type="EMBL" id="MEUI01000012">
    <property type="protein sequence ID" value="OGC34838.1"/>
    <property type="molecule type" value="Genomic_DNA"/>
</dbReference>